<dbReference type="OMA" id="THAYENT"/>
<evidence type="ECO:0000256" key="6">
    <source>
        <dbReference type="SAM" id="MobiDB-lite"/>
    </source>
</evidence>
<feature type="region of interest" description="Disordered" evidence="6">
    <location>
        <begin position="56"/>
        <end position="82"/>
    </location>
</feature>
<feature type="transmembrane region" description="Helical" evidence="7">
    <location>
        <begin position="30"/>
        <end position="50"/>
    </location>
</feature>
<reference evidence="8" key="1">
    <citation type="submission" date="2025-08" db="UniProtKB">
        <authorList>
            <consortium name="Ensembl"/>
        </authorList>
    </citation>
    <scope>IDENTIFICATION</scope>
</reference>
<name>A0A669PGJ2_PHACC</name>
<evidence type="ECO:0008006" key="10">
    <source>
        <dbReference type="Google" id="ProtNLM"/>
    </source>
</evidence>
<evidence type="ECO:0000256" key="5">
    <source>
        <dbReference type="ARBA" id="ARBA00049650"/>
    </source>
</evidence>
<dbReference type="PANTHER" id="PTHR15296">
    <property type="entry name" value="MEMBRANE-ASSOCIATED PROTEIN MAP17"/>
    <property type="match status" value="1"/>
</dbReference>
<keyword evidence="4 7" id="KW-0472">Membrane</keyword>
<sequence>TFLLGRPREENLEVLIAAESRGKLQPWSQGVIAVVVFLVLVAILLGPWGYPVHHQHGDVDSTHGRYTCASPSDRSKENKHAYENTLDPEEKVITTAM</sequence>
<dbReference type="InterPro" id="IPR031627">
    <property type="entry name" value="PDZK1IP1/SMIM24"/>
</dbReference>
<evidence type="ECO:0000313" key="8">
    <source>
        <dbReference type="Ensembl" id="ENSPCLP00000005513.1"/>
    </source>
</evidence>
<proteinExistence type="inferred from homology"/>
<protein>
    <recommendedName>
        <fullName evidence="10">PDZK1-interacting protein 1</fullName>
    </recommendedName>
</protein>
<dbReference type="Ensembl" id="ENSPCLT00000007640.1">
    <property type="protein sequence ID" value="ENSPCLP00000005513.1"/>
    <property type="gene ID" value="ENSPCLG00000004688.1"/>
</dbReference>
<feature type="compositionally biased region" description="Basic and acidic residues" evidence="6">
    <location>
        <begin position="73"/>
        <end position="82"/>
    </location>
</feature>
<accession>A0A669PGJ2</accession>
<dbReference type="GO" id="GO:0016020">
    <property type="term" value="C:membrane"/>
    <property type="evidence" value="ECO:0007669"/>
    <property type="project" value="UniProtKB-SubCell"/>
</dbReference>
<evidence type="ECO:0000256" key="7">
    <source>
        <dbReference type="SAM" id="Phobius"/>
    </source>
</evidence>
<evidence type="ECO:0000256" key="1">
    <source>
        <dbReference type="ARBA" id="ARBA00004167"/>
    </source>
</evidence>
<keyword evidence="3 7" id="KW-1133">Transmembrane helix</keyword>
<keyword evidence="9" id="KW-1185">Reference proteome</keyword>
<evidence type="ECO:0000256" key="4">
    <source>
        <dbReference type="ARBA" id="ARBA00023136"/>
    </source>
</evidence>
<comment type="subcellular location">
    <subcellularLocation>
        <location evidence="1">Membrane</location>
        <topology evidence="1">Single-pass membrane protein</topology>
    </subcellularLocation>
</comment>
<comment type="similarity">
    <text evidence="5">Belongs to the PDZK1-interacting protein 1/SMIM24 family.</text>
</comment>
<organism evidence="8 9">
    <name type="scientific">Phasianus colchicus</name>
    <name type="common">Common pheasant</name>
    <dbReference type="NCBI Taxonomy" id="9054"/>
    <lineage>
        <taxon>Eukaryota</taxon>
        <taxon>Metazoa</taxon>
        <taxon>Chordata</taxon>
        <taxon>Craniata</taxon>
        <taxon>Vertebrata</taxon>
        <taxon>Euteleostomi</taxon>
        <taxon>Archelosauria</taxon>
        <taxon>Archosauria</taxon>
        <taxon>Dinosauria</taxon>
        <taxon>Saurischia</taxon>
        <taxon>Theropoda</taxon>
        <taxon>Coelurosauria</taxon>
        <taxon>Aves</taxon>
        <taxon>Neognathae</taxon>
        <taxon>Galloanserae</taxon>
        <taxon>Galliformes</taxon>
        <taxon>Phasianidae</taxon>
        <taxon>Phasianinae</taxon>
        <taxon>Phasianus</taxon>
    </lineage>
</organism>
<evidence type="ECO:0000313" key="9">
    <source>
        <dbReference type="Proteomes" id="UP000472261"/>
    </source>
</evidence>
<dbReference type="AlphaFoldDB" id="A0A669PGJ2"/>
<dbReference type="Proteomes" id="UP000472261">
    <property type="component" value="Unplaced"/>
</dbReference>
<dbReference type="PANTHER" id="PTHR15296:SF1">
    <property type="entry name" value="PDZK1 INTERACTING PROTEIN 1"/>
    <property type="match status" value="1"/>
</dbReference>
<evidence type="ECO:0000256" key="3">
    <source>
        <dbReference type="ARBA" id="ARBA00022989"/>
    </source>
</evidence>
<keyword evidence="2 7" id="KW-0812">Transmembrane</keyword>
<reference evidence="8" key="2">
    <citation type="submission" date="2025-09" db="UniProtKB">
        <authorList>
            <consortium name="Ensembl"/>
        </authorList>
    </citation>
    <scope>IDENTIFICATION</scope>
</reference>
<dbReference type="Pfam" id="PF15807">
    <property type="entry name" value="MAP17"/>
    <property type="match status" value="1"/>
</dbReference>
<evidence type="ECO:0000256" key="2">
    <source>
        <dbReference type="ARBA" id="ARBA00022692"/>
    </source>
</evidence>